<name>A0A813DDJ3_POLGL</name>
<protein>
    <submittedName>
        <fullName evidence="1">Uncharacterized protein</fullName>
    </submittedName>
</protein>
<dbReference type="OMA" id="HKPQFLE"/>
<evidence type="ECO:0000313" key="4">
    <source>
        <dbReference type="Proteomes" id="UP000654075"/>
    </source>
</evidence>
<evidence type="ECO:0000313" key="2">
    <source>
        <dbReference type="EMBL" id="CAE8694439.1"/>
    </source>
</evidence>
<dbReference type="AlphaFoldDB" id="A0A813DDJ3"/>
<dbReference type="EMBL" id="CAJNNW010028050">
    <property type="protein sequence ID" value="CAE8694439.1"/>
    <property type="molecule type" value="Genomic_DNA"/>
</dbReference>
<dbReference type="EMBL" id="CAJNNW010032182">
    <property type="protein sequence ID" value="CAE8711604.1"/>
    <property type="molecule type" value="Genomic_DNA"/>
</dbReference>
<comment type="caution">
    <text evidence="1">The sequence shown here is derived from an EMBL/GenBank/DDBJ whole genome shotgun (WGS) entry which is preliminary data.</text>
</comment>
<dbReference type="OrthoDB" id="420763at2759"/>
<evidence type="ECO:0000313" key="1">
    <source>
        <dbReference type="EMBL" id="CAE8586840.1"/>
    </source>
</evidence>
<dbReference type="Proteomes" id="UP000626109">
    <property type="component" value="Unassembled WGS sequence"/>
</dbReference>
<organism evidence="1 4">
    <name type="scientific">Polarella glacialis</name>
    <name type="common">Dinoflagellate</name>
    <dbReference type="NCBI Taxonomy" id="89957"/>
    <lineage>
        <taxon>Eukaryota</taxon>
        <taxon>Sar</taxon>
        <taxon>Alveolata</taxon>
        <taxon>Dinophyceae</taxon>
        <taxon>Suessiales</taxon>
        <taxon>Suessiaceae</taxon>
        <taxon>Polarella</taxon>
    </lineage>
</organism>
<evidence type="ECO:0000313" key="3">
    <source>
        <dbReference type="EMBL" id="CAE8711604.1"/>
    </source>
</evidence>
<sequence>MSTVFKRLPIGGATSIFKALKAYRPGSNAASAPAIFATPLGSALAAAKTKVTFLEVETLKGLPVKKDISTKTIDPYFAAYIRDFDTAFFGKK</sequence>
<keyword evidence="4" id="KW-1185">Reference proteome</keyword>
<gene>
    <name evidence="1" type="ORF">PGLA1383_LOCUS5680</name>
    <name evidence="2" type="ORF">PGLA2088_LOCUS28859</name>
    <name evidence="3" type="ORF">PGLA2088_LOCUS36564</name>
</gene>
<dbReference type="EMBL" id="CAJNNV010002241">
    <property type="protein sequence ID" value="CAE8586840.1"/>
    <property type="molecule type" value="Genomic_DNA"/>
</dbReference>
<reference evidence="1" key="1">
    <citation type="submission" date="2021-02" db="EMBL/GenBank/DDBJ databases">
        <authorList>
            <person name="Dougan E. K."/>
            <person name="Rhodes N."/>
            <person name="Thang M."/>
            <person name="Chan C."/>
        </authorList>
    </citation>
    <scope>NUCLEOTIDE SEQUENCE</scope>
</reference>
<proteinExistence type="predicted"/>
<dbReference type="Proteomes" id="UP000654075">
    <property type="component" value="Unassembled WGS sequence"/>
</dbReference>
<accession>A0A813DDJ3</accession>